<dbReference type="InterPro" id="IPR006431">
    <property type="entry name" value="Phage_tape_meas_C"/>
</dbReference>
<dbReference type="Proteomes" id="UP000600865">
    <property type="component" value="Unassembled WGS sequence"/>
</dbReference>
<feature type="domain" description="Bacteriophage tail tape measure C-terminal" evidence="1">
    <location>
        <begin position="22"/>
        <end position="80"/>
    </location>
</feature>
<accession>A0A918KAI6</accession>
<evidence type="ECO:0000313" key="3">
    <source>
        <dbReference type="Proteomes" id="UP000600865"/>
    </source>
</evidence>
<reference evidence="2 3" key="1">
    <citation type="journal article" date="2014" name="Int. J. Syst. Evol. Microbiol.">
        <title>Complete genome sequence of Corynebacterium casei LMG S-19264T (=DSM 44701T), isolated from a smear-ripened cheese.</title>
        <authorList>
            <consortium name="US DOE Joint Genome Institute (JGI-PGF)"/>
            <person name="Walter F."/>
            <person name="Albersmeier A."/>
            <person name="Kalinowski J."/>
            <person name="Ruckert C."/>
        </authorList>
    </citation>
    <scope>NUCLEOTIDE SEQUENCE [LARGE SCALE GENOMIC DNA]</scope>
    <source>
        <strain evidence="2 3">KCTC 23968</strain>
    </source>
</reference>
<name>A0A918KAI6_9PROT</name>
<keyword evidence="3" id="KW-1185">Reference proteome</keyword>
<sequence length="141" mass="14331">MKSENNVISNAADALDAFAKGPATDAANELADVFEIAGGRIANSLERAAQTGALSFNDLAESILNDFARLAVSELITAPLEGLVSSLTQSIGQAAGASKTAPVTVNLNLGNGASKPTGPQPSTTQIASQVSRALQHAQSRN</sequence>
<dbReference type="RefSeq" id="WP_189579852.1">
    <property type="nucleotide sequence ID" value="NZ_BMYV01000001.1"/>
</dbReference>
<evidence type="ECO:0000313" key="2">
    <source>
        <dbReference type="EMBL" id="GGX56145.1"/>
    </source>
</evidence>
<protein>
    <recommendedName>
        <fullName evidence="1">Bacteriophage tail tape measure C-terminal domain-containing protein</fullName>
    </recommendedName>
</protein>
<comment type="caution">
    <text evidence="2">The sequence shown here is derived from an EMBL/GenBank/DDBJ whole genome shotgun (WGS) entry which is preliminary data.</text>
</comment>
<gene>
    <name evidence="2" type="ORF">GCM10011309_01090</name>
</gene>
<evidence type="ECO:0000259" key="1">
    <source>
        <dbReference type="Pfam" id="PF09718"/>
    </source>
</evidence>
<organism evidence="2 3">
    <name type="scientific">Litorimonas cladophorae</name>
    <dbReference type="NCBI Taxonomy" id="1220491"/>
    <lineage>
        <taxon>Bacteria</taxon>
        <taxon>Pseudomonadati</taxon>
        <taxon>Pseudomonadota</taxon>
        <taxon>Alphaproteobacteria</taxon>
        <taxon>Maricaulales</taxon>
        <taxon>Robiginitomaculaceae</taxon>
    </lineage>
</organism>
<dbReference type="EMBL" id="BMYV01000001">
    <property type="protein sequence ID" value="GGX56145.1"/>
    <property type="molecule type" value="Genomic_DNA"/>
</dbReference>
<proteinExistence type="predicted"/>
<dbReference type="Pfam" id="PF09718">
    <property type="entry name" value="Tape_meas_lam_C"/>
    <property type="match status" value="1"/>
</dbReference>
<dbReference type="AlphaFoldDB" id="A0A918KAI6"/>